<dbReference type="EMBL" id="LRGB01001895">
    <property type="protein sequence ID" value="KZS10090.1"/>
    <property type="molecule type" value="Genomic_DNA"/>
</dbReference>
<sequence length="60" mass="6561">MSSGSKRTFSVIQTRGLSPSGLDSTSLQRAFCPSFNASSVMLCVCCGRFHHQPQHPHYSC</sequence>
<gene>
    <name evidence="1" type="ORF">APZ42_025526</name>
</gene>
<comment type="caution">
    <text evidence="1">The sequence shown here is derived from an EMBL/GenBank/DDBJ whole genome shotgun (WGS) entry which is preliminary data.</text>
</comment>
<dbReference type="AlphaFoldDB" id="A0A164SZD1"/>
<evidence type="ECO:0000313" key="1">
    <source>
        <dbReference type="EMBL" id="KZS10090.1"/>
    </source>
</evidence>
<keyword evidence="2" id="KW-1185">Reference proteome</keyword>
<dbReference type="Proteomes" id="UP000076858">
    <property type="component" value="Unassembled WGS sequence"/>
</dbReference>
<reference evidence="1 2" key="1">
    <citation type="submission" date="2016-03" db="EMBL/GenBank/DDBJ databases">
        <title>EvidentialGene: Evidence-directed Construction of Genes on Genomes.</title>
        <authorList>
            <person name="Gilbert D.G."/>
            <person name="Choi J.-H."/>
            <person name="Mockaitis K."/>
            <person name="Colbourne J."/>
            <person name="Pfrender M."/>
        </authorList>
    </citation>
    <scope>NUCLEOTIDE SEQUENCE [LARGE SCALE GENOMIC DNA]</scope>
    <source>
        <strain evidence="1 2">Xinb3</strain>
        <tissue evidence="1">Complete organism</tissue>
    </source>
</reference>
<evidence type="ECO:0000313" key="2">
    <source>
        <dbReference type="Proteomes" id="UP000076858"/>
    </source>
</evidence>
<proteinExistence type="predicted"/>
<protein>
    <submittedName>
        <fullName evidence="1">Uncharacterized protein</fullName>
    </submittedName>
</protein>
<accession>A0A164SZD1</accession>
<organism evidence="1 2">
    <name type="scientific">Daphnia magna</name>
    <dbReference type="NCBI Taxonomy" id="35525"/>
    <lineage>
        <taxon>Eukaryota</taxon>
        <taxon>Metazoa</taxon>
        <taxon>Ecdysozoa</taxon>
        <taxon>Arthropoda</taxon>
        <taxon>Crustacea</taxon>
        <taxon>Branchiopoda</taxon>
        <taxon>Diplostraca</taxon>
        <taxon>Cladocera</taxon>
        <taxon>Anomopoda</taxon>
        <taxon>Daphniidae</taxon>
        <taxon>Daphnia</taxon>
    </lineage>
</organism>
<name>A0A164SZD1_9CRUS</name>